<organism evidence="1 2">
    <name type="scientific">Bacteroides stercoris</name>
    <dbReference type="NCBI Taxonomy" id="46506"/>
    <lineage>
        <taxon>Bacteria</taxon>
        <taxon>Pseudomonadati</taxon>
        <taxon>Bacteroidota</taxon>
        <taxon>Bacteroidia</taxon>
        <taxon>Bacteroidales</taxon>
        <taxon>Bacteroidaceae</taxon>
        <taxon>Bacteroides</taxon>
    </lineage>
</organism>
<dbReference type="EMBL" id="QSAF01000027">
    <property type="protein sequence ID" value="RGW31828.1"/>
    <property type="molecule type" value="Genomic_DNA"/>
</dbReference>
<dbReference type="RefSeq" id="WP_117859219.1">
    <property type="nucleotide sequence ID" value="NZ_JAQCSR010000021.1"/>
</dbReference>
<comment type="caution">
    <text evidence="1">The sequence shown here is derived from an EMBL/GenBank/DDBJ whole genome shotgun (WGS) entry which is preliminary data.</text>
</comment>
<proteinExistence type="predicted"/>
<gene>
    <name evidence="1" type="ORF">DWV77_15790</name>
</gene>
<reference evidence="1 2" key="1">
    <citation type="submission" date="2018-08" db="EMBL/GenBank/DDBJ databases">
        <title>A genome reference for cultivated species of the human gut microbiota.</title>
        <authorList>
            <person name="Zou Y."/>
            <person name="Xue W."/>
            <person name="Luo G."/>
        </authorList>
    </citation>
    <scope>NUCLEOTIDE SEQUENCE [LARGE SCALE GENOMIC DNA]</scope>
    <source>
        <strain evidence="1 2">AF12-7</strain>
    </source>
</reference>
<name>A0A413B2R7_BACSE</name>
<dbReference type="AlphaFoldDB" id="A0A413B2R7"/>
<evidence type="ECO:0000313" key="1">
    <source>
        <dbReference type="EMBL" id="RGW31828.1"/>
    </source>
</evidence>
<evidence type="ECO:0000313" key="2">
    <source>
        <dbReference type="Proteomes" id="UP000285150"/>
    </source>
</evidence>
<sequence>MGYFIDYIKTYANVNRKGRELQIYVQQFDHHLIEDENSLKVLKCDIERQIMVMNEKYPRSRPVRLDVFSDGRTGQWTILVEHDSDSIVCMISYKKVLGCYAANNMNDKDKRQ</sequence>
<dbReference type="Proteomes" id="UP000285150">
    <property type="component" value="Unassembled WGS sequence"/>
</dbReference>
<protein>
    <submittedName>
        <fullName evidence="1">Uncharacterized protein</fullName>
    </submittedName>
</protein>
<accession>A0A413B2R7</accession>